<dbReference type="PROSITE" id="PS00237">
    <property type="entry name" value="G_PROTEIN_RECEP_F1_1"/>
    <property type="match status" value="1"/>
</dbReference>
<dbReference type="AlphaFoldDB" id="A0A8J1UBH6"/>
<dbReference type="GO" id="GO:0004930">
    <property type="term" value="F:G protein-coupled receptor activity"/>
    <property type="evidence" value="ECO:0007669"/>
    <property type="project" value="UniProtKB-KW"/>
</dbReference>
<dbReference type="Proteomes" id="UP000749559">
    <property type="component" value="Unassembled WGS sequence"/>
</dbReference>
<dbReference type="Pfam" id="PF00001">
    <property type="entry name" value="7tm_1"/>
    <property type="match status" value="1"/>
</dbReference>
<evidence type="ECO:0000313" key="9">
    <source>
        <dbReference type="EMBL" id="CAH1775795.1"/>
    </source>
</evidence>
<evidence type="ECO:0000256" key="4">
    <source>
        <dbReference type="ARBA" id="ARBA00023040"/>
    </source>
</evidence>
<keyword evidence="4 8" id="KW-0297">G-protein coupled receptor</keyword>
<evidence type="ECO:0000256" key="3">
    <source>
        <dbReference type="ARBA" id="ARBA00022989"/>
    </source>
</evidence>
<evidence type="ECO:0000256" key="7">
    <source>
        <dbReference type="ARBA" id="ARBA00023224"/>
    </source>
</evidence>
<dbReference type="GO" id="GO:0016020">
    <property type="term" value="C:membrane"/>
    <property type="evidence" value="ECO:0007669"/>
    <property type="project" value="UniProtKB-SubCell"/>
</dbReference>
<evidence type="ECO:0000313" key="10">
    <source>
        <dbReference type="Proteomes" id="UP000749559"/>
    </source>
</evidence>
<keyword evidence="10" id="KW-1185">Reference proteome</keyword>
<keyword evidence="6 8" id="KW-0675">Receptor</keyword>
<accession>A0A8J1UBH6</accession>
<sequence>CTMLHMCFMAINRYVMICHPMKYRSYFTKRGVVVSIGIIWSISLFMALLPVMGWGSYKMYHTFGCCLPNFLQDLDFTITNLVLITIIPTNIMVFCYVMVFKTVRNSKRKIAIALENNEHKASNARKNDKNKRKEMNITKVVLMIMVSYFVCYSPFLILFTINDIFGIYIPYLAGKMSSLFVVGSSTCNPFILYLLSSELRRRI</sequence>
<keyword evidence="7 8" id="KW-0807">Transducer</keyword>
<evidence type="ECO:0000256" key="2">
    <source>
        <dbReference type="ARBA" id="ARBA00022692"/>
    </source>
</evidence>
<evidence type="ECO:0000256" key="6">
    <source>
        <dbReference type="ARBA" id="ARBA00023170"/>
    </source>
</evidence>
<keyword evidence="5" id="KW-0472">Membrane</keyword>
<comment type="similarity">
    <text evidence="8">Belongs to the G-protein coupled receptor 1 family.</text>
</comment>
<dbReference type="InterPro" id="IPR000276">
    <property type="entry name" value="GPCR_Rhodpsn"/>
</dbReference>
<dbReference type="OrthoDB" id="10044919at2759"/>
<dbReference type="EMBL" id="CAIIXF020000001">
    <property type="protein sequence ID" value="CAH1775795.1"/>
    <property type="molecule type" value="Genomic_DNA"/>
</dbReference>
<name>A0A8J1UBH6_OWEFU</name>
<dbReference type="CDD" id="cd00637">
    <property type="entry name" value="7tm_classA_rhodopsin-like"/>
    <property type="match status" value="1"/>
</dbReference>
<keyword evidence="3" id="KW-1133">Transmembrane helix</keyword>
<dbReference type="Gene3D" id="1.20.1070.10">
    <property type="entry name" value="Rhodopsin 7-helix transmembrane proteins"/>
    <property type="match status" value="1"/>
</dbReference>
<reference evidence="9" key="1">
    <citation type="submission" date="2022-03" db="EMBL/GenBank/DDBJ databases">
        <authorList>
            <person name="Martin C."/>
        </authorList>
    </citation>
    <scope>NUCLEOTIDE SEQUENCE</scope>
</reference>
<comment type="subcellular location">
    <subcellularLocation>
        <location evidence="1">Membrane</location>
        <topology evidence="1">Multi-pass membrane protein</topology>
    </subcellularLocation>
</comment>
<dbReference type="PRINTS" id="PR00237">
    <property type="entry name" value="GPCRRHODOPSN"/>
</dbReference>
<feature type="non-terminal residue" evidence="9">
    <location>
        <position position="1"/>
    </location>
</feature>
<organism evidence="9 10">
    <name type="scientific">Owenia fusiformis</name>
    <name type="common">Polychaete worm</name>
    <dbReference type="NCBI Taxonomy" id="6347"/>
    <lineage>
        <taxon>Eukaryota</taxon>
        <taxon>Metazoa</taxon>
        <taxon>Spiralia</taxon>
        <taxon>Lophotrochozoa</taxon>
        <taxon>Annelida</taxon>
        <taxon>Polychaeta</taxon>
        <taxon>Sedentaria</taxon>
        <taxon>Canalipalpata</taxon>
        <taxon>Sabellida</taxon>
        <taxon>Oweniida</taxon>
        <taxon>Oweniidae</taxon>
        <taxon>Owenia</taxon>
    </lineage>
</organism>
<gene>
    <name evidence="9" type="ORF">OFUS_LOCUS3048</name>
</gene>
<dbReference type="PANTHER" id="PTHR24240">
    <property type="entry name" value="OPSIN"/>
    <property type="match status" value="1"/>
</dbReference>
<proteinExistence type="inferred from homology"/>
<protein>
    <submittedName>
        <fullName evidence="9">Uncharacterized protein</fullName>
    </submittedName>
</protein>
<dbReference type="InterPro" id="IPR017452">
    <property type="entry name" value="GPCR_Rhodpsn_7TM"/>
</dbReference>
<evidence type="ECO:0000256" key="8">
    <source>
        <dbReference type="RuleBase" id="RU000688"/>
    </source>
</evidence>
<dbReference type="PROSITE" id="PS50262">
    <property type="entry name" value="G_PROTEIN_RECEP_F1_2"/>
    <property type="match status" value="1"/>
</dbReference>
<evidence type="ECO:0000256" key="1">
    <source>
        <dbReference type="ARBA" id="ARBA00004141"/>
    </source>
</evidence>
<dbReference type="SUPFAM" id="SSF81321">
    <property type="entry name" value="Family A G protein-coupled receptor-like"/>
    <property type="match status" value="1"/>
</dbReference>
<comment type="caution">
    <text evidence="9">The sequence shown here is derived from an EMBL/GenBank/DDBJ whole genome shotgun (WGS) entry which is preliminary data.</text>
</comment>
<evidence type="ECO:0000256" key="5">
    <source>
        <dbReference type="ARBA" id="ARBA00023136"/>
    </source>
</evidence>
<dbReference type="InterPro" id="IPR050125">
    <property type="entry name" value="GPCR_opsins"/>
</dbReference>
<keyword evidence="2 8" id="KW-0812">Transmembrane</keyword>